<keyword evidence="3" id="KW-1185">Reference proteome</keyword>
<reference evidence="2" key="1">
    <citation type="submission" date="2021-01" db="EMBL/GenBank/DDBJ databases">
        <authorList>
            <consortium name="Genoscope - CEA"/>
            <person name="William W."/>
        </authorList>
    </citation>
    <scope>NUCLEOTIDE SEQUENCE</scope>
</reference>
<dbReference type="EMBL" id="CAJJDN010000005">
    <property type="protein sequence ID" value="CAD8051034.1"/>
    <property type="molecule type" value="Genomic_DNA"/>
</dbReference>
<keyword evidence="1" id="KW-0472">Membrane</keyword>
<feature type="transmembrane region" description="Helical" evidence="1">
    <location>
        <begin position="136"/>
        <end position="157"/>
    </location>
</feature>
<protein>
    <recommendedName>
        <fullName evidence="4">Transmembrane protein</fullName>
    </recommendedName>
</protein>
<gene>
    <name evidence="2" type="ORF">PSON_ATCC_30995.1.T0050318</name>
</gene>
<proteinExistence type="predicted"/>
<feature type="transmembrane region" description="Helical" evidence="1">
    <location>
        <begin position="58"/>
        <end position="81"/>
    </location>
</feature>
<evidence type="ECO:0000256" key="1">
    <source>
        <dbReference type="SAM" id="Phobius"/>
    </source>
</evidence>
<feature type="transmembrane region" description="Helical" evidence="1">
    <location>
        <begin position="93"/>
        <end position="116"/>
    </location>
</feature>
<comment type="caution">
    <text evidence="2">The sequence shown here is derived from an EMBL/GenBank/DDBJ whole genome shotgun (WGS) entry which is preliminary data.</text>
</comment>
<keyword evidence="1" id="KW-0812">Transmembrane</keyword>
<evidence type="ECO:0000313" key="3">
    <source>
        <dbReference type="Proteomes" id="UP000692954"/>
    </source>
</evidence>
<dbReference type="OrthoDB" id="306791at2759"/>
<evidence type="ECO:0008006" key="4">
    <source>
        <dbReference type="Google" id="ProtNLM"/>
    </source>
</evidence>
<organism evidence="2 3">
    <name type="scientific">Paramecium sonneborni</name>
    <dbReference type="NCBI Taxonomy" id="65129"/>
    <lineage>
        <taxon>Eukaryota</taxon>
        <taxon>Sar</taxon>
        <taxon>Alveolata</taxon>
        <taxon>Ciliophora</taxon>
        <taxon>Intramacronucleata</taxon>
        <taxon>Oligohymenophorea</taxon>
        <taxon>Peniculida</taxon>
        <taxon>Parameciidae</taxon>
        <taxon>Paramecium</taxon>
    </lineage>
</organism>
<accession>A0A8S1KJE9</accession>
<evidence type="ECO:0000313" key="2">
    <source>
        <dbReference type="EMBL" id="CAD8051034.1"/>
    </source>
</evidence>
<dbReference type="AlphaFoldDB" id="A0A8S1KJE9"/>
<name>A0A8S1KJE9_9CILI</name>
<keyword evidence="1" id="KW-1133">Transmembrane helix</keyword>
<dbReference type="Proteomes" id="UP000692954">
    <property type="component" value="Unassembled WGS sequence"/>
</dbReference>
<sequence length="294" mass="34190">MDFKDQSVGICYCCLFLTFKHYFYLMMVTNTIQGLILLGIGFLGILNLYELFNFPVPISITFLSLGSFLILGLIVEIFFFFRHSVIKVGRFMVVLNILTSLFDLILGVIMLLIGFLDIVFIDLNDSQLQFSQIRRNILKVISIGIIIISFLGFWMTYLQYQILIPLQEQIEQEIKIVPVVSLRQAISRKFSKNFIGELTPNNKKQMRMVRTDSISEQSQPLQSIQLKQQKGDEMPELYLNQKSEKLIKIPESVSPYNEFFAPTTNTIRYSNQIEDFQSLRKQRTPRSTYIKQQS</sequence>